<gene>
    <name evidence="2" type="ORF">L21SP5_03170</name>
</gene>
<dbReference type="Proteomes" id="UP000064893">
    <property type="component" value="Chromosome"/>
</dbReference>
<sequence>MIFAIVVSLLFIIVSFLIHEKIGIIAIVITIVAWLLMGLISLLIDPSPLCEFWRKRKWPYL</sequence>
<keyword evidence="1" id="KW-0472">Membrane</keyword>
<name>A0A0S2I389_9BACT</name>
<proteinExistence type="predicted"/>
<evidence type="ECO:0000256" key="1">
    <source>
        <dbReference type="SAM" id="Phobius"/>
    </source>
</evidence>
<keyword evidence="1" id="KW-1133">Transmembrane helix</keyword>
<dbReference type="EMBL" id="CP013118">
    <property type="protein sequence ID" value="ALO16785.1"/>
    <property type="molecule type" value="Genomic_DNA"/>
</dbReference>
<dbReference type="STRING" id="1307839.L21SP5_03170"/>
<keyword evidence="3" id="KW-1185">Reference proteome</keyword>
<evidence type="ECO:0000313" key="2">
    <source>
        <dbReference type="EMBL" id="ALO16785.1"/>
    </source>
</evidence>
<accession>A0A0S2I389</accession>
<reference evidence="2 3" key="1">
    <citation type="submission" date="2015-11" db="EMBL/GenBank/DDBJ databases">
        <title>Description and complete genome sequence of a novel strain predominating in hypersaline microbial mats and representing a new family of the Bacteriodetes phylum.</title>
        <authorList>
            <person name="Spring S."/>
            <person name="Bunk B."/>
            <person name="Sproer C."/>
            <person name="Klenk H.-P."/>
        </authorList>
    </citation>
    <scope>NUCLEOTIDE SEQUENCE [LARGE SCALE GENOMIC DNA]</scope>
    <source>
        <strain evidence="2 3">L21-Spi-D4</strain>
    </source>
</reference>
<keyword evidence="1" id="KW-0812">Transmembrane</keyword>
<evidence type="ECO:0000313" key="3">
    <source>
        <dbReference type="Proteomes" id="UP000064893"/>
    </source>
</evidence>
<dbReference type="AlphaFoldDB" id="A0A0S2I389"/>
<protein>
    <submittedName>
        <fullName evidence="2">Uncharacterized protein</fullName>
    </submittedName>
</protein>
<dbReference type="KEGG" id="blq:L21SP5_03170"/>
<organism evidence="2 3">
    <name type="scientific">Salinivirga cyanobacteriivorans</name>
    <dbReference type="NCBI Taxonomy" id="1307839"/>
    <lineage>
        <taxon>Bacteria</taxon>
        <taxon>Pseudomonadati</taxon>
        <taxon>Bacteroidota</taxon>
        <taxon>Bacteroidia</taxon>
        <taxon>Bacteroidales</taxon>
        <taxon>Salinivirgaceae</taxon>
        <taxon>Salinivirga</taxon>
    </lineage>
</organism>
<feature type="transmembrane region" description="Helical" evidence="1">
    <location>
        <begin position="27"/>
        <end position="44"/>
    </location>
</feature>
<dbReference type="RefSeq" id="WP_057954136.1">
    <property type="nucleotide sequence ID" value="NZ_CP013118.1"/>
</dbReference>